<dbReference type="SUPFAM" id="SSF49777">
    <property type="entry name" value="PEBP-like"/>
    <property type="match status" value="1"/>
</dbReference>
<evidence type="ECO:0000256" key="1">
    <source>
        <dbReference type="SAM" id="MobiDB-lite"/>
    </source>
</evidence>
<dbReference type="InterPro" id="IPR036610">
    <property type="entry name" value="PEBP-like_sf"/>
</dbReference>
<dbReference type="AlphaFoldDB" id="A0AA36H2P1"/>
<name>A0AA36H2P1_CYLNA</name>
<dbReference type="InterPro" id="IPR008914">
    <property type="entry name" value="PEBP"/>
</dbReference>
<dbReference type="CDD" id="cd00866">
    <property type="entry name" value="PEBP_euk"/>
    <property type="match status" value="1"/>
</dbReference>
<feature type="compositionally biased region" description="Polar residues" evidence="1">
    <location>
        <begin position="197"/>
        <end position="217"/>
    </location>
</feature>
<evidence type="ECO:0000313" key="2">
    <source>
        <dbReference type="EMBL" id="CAJ0602594.1"/>
    </source>
</evidence>
<proteinExistence type="predicted"/>
<comment type="caution">
    <text evidence="2">The sequence shown here is derived from an EMBL/GenBank/DDBJ whole genome shotgun (WGS) entry which is preliminary data.</text>
</comment>
<keyword evidence="3" id="KW-1185">Reference proteome</keyword>
<dbReference type="EMBL" id="CATQJL010000305">
    <property type="protein sequence ID" value="CAJ0602594.1"/>
    <property type="molecule type" value="Genomic_DNA"/>
</dbReference>
<feature type="region of interest" description="Disordered" evidence="1">
    <location>
        <begin position="190"/>
        <end position="217"/>
    </location>
</feature>
<dbReference type="Gene3D" id="3.90.280.10">
    <property type="entry name" value="PEBP-like"/>
    <property type="match status" value="1"/>
</dbReference>
<protein>
    <recommendedName>
        <fullName evidence="4">Phosphatidylethanolamine-binding protein</fullName>
    </recommendedName>
</protein>
<organism evidence="2 3">
    <name type="scientific">Cylicocyclus nassatus</name>
    <name type="common">Nematode worm</name>
    <dbReference type="NCBI Taxonomy" id="53992"/>
    <lineage>
        <taxon>Eukaryota</taxon>
        <taxon>Metazoa</taxon>
        <taxon>Ecdysozoa</taxon>
        <taxon>Nematoda</taxon>
        <taxon>Chromadorea</taxon>
        <taxon>Rhabditida</taxon>
        <taxon>Rhabditina</taxon>
        <taxon>Rhabditomorpha</taxon>
        <taxon>Strongyloidea</taxon>
        <taxon>Strongylidae</taxon>
        <taxon>Cylicocyclus</taxon>
    </lineage>
</organism>
<evidence type="ECO:0008006" key="4">
    <source>
        <dbReference type="Google" id="ProtNLM"/>
    </source>
</evidence>
<sequence>MVNKSTCYICGKKVDRDRTTPVSRSIKNNAIFFAAMKIYSSVTSDYLQMYFENCKKSKKTICVAHYLRSTRSLLDDIIMAGGKLSKTKEDVAYINEGDIPSQLLFELNTTITSFAVDITVNARDVCHYLNDYLKRYSRGDEWSIRPAQADVVSHAQAEMKNPPRHENDRQERSIEVEDVTMSSPPVIRVDSDLMRTPTPSVQHTDSGTSKATIPSSNSEMGDVAAAFAQHEITPKIIDNPPQQKLHLVWDGIQVEPGMTMSTRNLKNAPRFTLPGADPESTFSLLMIDPDNLSRKNPSVAEWLHWLVVNIPASNVIEGINGGQHQMPYGSPAPQPRTDLHRYVILMWEHQGRRINVPKPSSRAKFNTKQFIEKNKLGDPIAGNFFLAQHEG</sequence>
<reference evidence="2" key="1">
    <citation type="submission" date="2023-07" db="EMBL/GenBank/DDBJ databases">
        <authorList>
            <consortium name="CYATHOMIX"/>
        </authorList>
    </citation>
    <scope>NUCLEOTIDE SEQUENCE</scope>
    <source>
        <strain evidence="2">N/A</strain>
    </source>
</reference>
<dbReference type="Proteomes" id="UP001176961">
    <property type="component" value="Unassembled WGS sequence"/>
</dbReference>
<dbReference type="InterPro" id="IPR035810">
    <property type="entry name" value="PEBP_euk"/>
</dbReference>
<dbReference type="Pfam" id="PF01161">
    <property type="entry name" value="PBP"/>
    <property type="match status" value="1"/>
</dbReference>
<dbReference type="PANTHER" id="PTHR11362">
    <property type="entry name" value="PHOSPHATIDYLETHANOLAMINE-BINDING PROTEIN"/>
    <property type="match status" value="1"/>
</dbReference>
<evidence type="ECO:0000313" key="3">
    <source>
        <dbReference type="Proteomes" id="UP001176961"/>
    </source>
</evidence>
<dbReference type="PANTHER" id="PTHR11362:SF44">
    <property type="entry name" value="PHOSPHATIDYLETHANOLAMINE-BINDING PROTEIN"/>
    <property type="match status" value="1"/>
</dbReference>
<accession>A0AA36H2P1</accession>
<gene>
    <name evidence="2" type="ORF">CYNAS_LOCUS14577</name>
</gene>